<gene>
    <name evidence="9" type="ORF">S12H4_23897</name>
</gene>
<evidence type="ECO:0000256" key="6">
    <source>
        <dbReference type="ARBA" id="ARBA00023136"/>
    </source>
</evidence>
<evidence type="ECO:0000256" key="7">
    <source>
        <dbReference type="SAM" id="Phobius"/>
    </source>
</evidence>
<evidence type="ECO:0000256" key="4">
    <source>
        <dbReference type="ARBA" id="ARBA00022692"/>
    </source>
</evidence>
<accession>X1T0P7</accession>
<keyword evidence="6 7" id="KW-0472">Membrane</keyword>
<dbReference type="CDD" id="cd06261">
    <property type="entry name" value="TM_PBP2"/>
    <property type="match status" value="1"/>
</dbReference>
<evidence type="ECO:0000256" key="2">
    <source>
        <dbReference type="ARBA" id="ARBA00022448"/>
    </source>
</evidence>
<feature type="transmembrane region" description="Helical" evidence="7">
    <location>
        <begin position="49"/>
        <end position="73"/>
    </location>
</feature>
<name>X1T0P7_9ZZZZ</name>
<feature type="transmembrane region" description="Helical" evidence="7">
    <location>
        <begin position="16"/>
        <end position="37"/>
    </location>
</feature>
<feature type="transmembrane region" description="Helical" evidence="7">
    <location>
        <begin position="150"/>
        <end position="172"/>
    </location>
</feature>
<dbReference type="PANTHER" id="PTHR43163">
    <property type="entry name" value="DIPEPTIDE TRANSPORT SYSTEM PERMEASE PROTEIN DPPB-RELATED"/>
    <property type="match status" value="1"/>
</dbReference>
<feature type="transmembrane region" description="Helical" evidence="7">
    <location>
        <begin position="93"/>
        <end position="112"/>
    </location>
</feature>
<keyword evidence="4 7" id="KW-0812">Transmembrane</keyword>
<evidence type="ECO:0000256" key="3">
    <source>
        <dbReference type="ARBA" id="ARBA00022475"/>
    </source>
</evidence>
<organism evidence="9">
    <name type="scientific">marine sediment metagenome</name>
    <dbReference type="NCBI Taxonomy" id="412755"/>
    <lineage>
        <taxon>unclassified sequences</taxon>
        <taxon>metagenomes</taxon>
        <taxon>ecological metagenomes</taxon>
    </lineage>
</organism>
<proteinExistence type="predicted"/>
<dbReference type="InterPro" id="IPR035906">
    <property type="entry name" value="MetI-like_sf"/>
</dbReference>
<evidence type="ECO:0000256" key="5">
    <source>
        <dbReference type="ARBA" id="ARBA00022989"/>
    </source>
</evidence>
<dbReference type="InterPro" id="IPR000515">
    <property type="entry name" value="MetI-like"/>
</dbReference>
<dbReference type="Pfam" id="PF00528">
    <property type="entry name" value="BPD_transp_1"/>
    <property type="match status" value="1"/>
</dbReference>
<dbReference type="GO" id="GO:0005886">
    <property type="term" value="C:plasma membrane"/>
    <property type="evidence" value="ECO:0007669"/>
    <property type="project" value="UniProtKB-SubCell"/>
</dbReference>
<dbReference type="EMBL" id="BARW01012804">
    <property type="protein sequence ID" value="GAI73634.1"/>
    <property type="molecule type" value="Genomic_DNA"/>
</dbReference>
<sequence length="182" mass="20233">TVMEEIARRWPVTFELGLMALIVAQLIALPVGIFSALRQDTWGDYIARSFAIMCIAVPGFWLATLAIVFPSIWWGHMPPVMLIPFTEDPIGNLGMFIVPAIVLGMAMSGMTMRMTRTMMLEVLRQDYIRTAWAKGLRERVVIIRHALKNALIPVITLMGLQLPVLIGGAVLIEQIFVLPGMG</sequence>
<dbReference type="GO" id="GO:0055085">
    <property type="term" value="P:transmembrane transport"/>
    <property type="evidence" value="ECO:0007669"/>
    <property type="project" value="InterPro"/>
</dbReference>
<evidence type="ECO:0000259" key="8">
    <source>
        <dbReference type="PROSITE" id="PS50928"/>
    </source>
</evidence>
<evidence type="ECO:0000313" key="9">
    <source>
        <dbReference type="EMBL" id="GAI73634.1"/>
    </source>
</evidence>
<dbReference type="PANTHER" id="PTHR43163:SF6">
    <property type="entry name" value="DIPEPTIDE TRANSPORT SYSTEM PERMEASE PROTEIN DPPB-RELATED"/>
    <property type="match status" value="1"/>
</dbReference>
<dbReference type="AlphaFoldDB" id="X1T0P7"/>
<comment type="subcellular location">
    <subcellularLocation>
        <location evidence="1">Cell membrane</location>
        <topology evidence="1">Multi-pass membrane protein</topology>
    </subcellularLocation>
</comment>
<keyword evidence="5 7" id="KW-1133">Transmembrane helix</keyword>
<reference evidence="9" key="1">
    <citation type="journal article" date="2014" name="Front. Microbiol.">
        <title>High frequency of phylogenetically diverse reductive dehalogenase-homologous genes in deep subseafloor sedimentary metagenomes.</title>
        <authorList>
            <person name="Kawai M."/>
            <person name="Futagami T."/>
            <person name="Toyoda A."/>
            <person name="Takaki Y."/>
            <person name="Nishi S."/>
            <person name="Hori S."/>
            <person name="Arai W."/>
            <person name="Tsubouchi T."/>
            <person name="Morono Y."/>
            <person name="Uchiyama I."/>
            <person name="Ito T."/>
            <person name="Fujiyama A."/>
            <person name="Inagaki F."/>
            <person name="Takami H."/>
        </authorList>
    </citation>
    <scope>NUCLEOTIDE SEQUENCE</scope>
    <source>
        <strain evidence="9">Expedition CK06-06</strain>
    </source>
</reference>
<evidence type="ECO:0000256" key="1">
    <source>
        <dbReference type="ARBA" id="ARBA00004651"/>
    </source>
</evidence>
<feature type="non-terminal residue" evidence="9">
    <location>
        <position position="182"/>
    </location>
</feature>
<dbReference type="Gene3D" id="1.10.3720.10">
    <property type="entry name" value="MetI-like"/>
    <property type="match status" value="1"/>
</dbReference>
<feature type="non-terminal residue" evidence="9">
    <location>
        <position position="1"/>
    </location>
</feature>
<dbReference type="SUPFAM" id="SSF161098">
    <property type="entry name" value="MetI-like"/>
    <property type="match status" value="1"/>
</dbReference>
<feature type="domain" description="ABC transmembrane type-1" evidence="8">
    <location>
        <begin position="10"/>
        <end position="182"/>
    </location>
</feature>
<protein>
    <recommendedName>
        <fullName evidence="8">ABC transmembrane type-1 domain-containing protein</fullName>
    </recommendedName>
</protein>
<keyword evidence="3" id="KW-1003">Cell membrane</keyword>
<dbReference type="PROSITE" id="PS50928">
    <property type="entry name" value="ABC_TM1"/>
    <property type="match status" value="1"/>
</dbReference>
<comment type="caution">
    <text evidence="9">The sequence shown here is derived from an EMBL/GenBank/DDBJ whole genome shotgun (WGS) entry which is preliminary data.</text>
</comment>
<keyword evidence="2" id="KW-0813">Transport</keyword>